<feature type="transmembrane region" description="Helical" evidence="7">
    <location>
        <begin position="69"/>
        <end position="91"/>
    </location>
</feature>
<dbReference type="AlphaFoldDB" id="A0A1M6RBU7"/>
<evidence type="ECO:0000256" key="6">
    <source>
        <dbReference type="ARBA" id="ARBA00023136"/>
    </source>
</evidence>
<dbReference type="EMBL" id="FRAL01000002">
    <property type="protein sequence ID" value="SHK29933.1"/>
    <property type="molecule type" value="Genomic_DNA"/>
</dbReference>
<keyword evidence="5 7" id="KW-1133">Transmembrane helix</keyword>
<organism evidence="8 9">
    <name type="scientific">Halomonas caseinilytica</name>
    <dbReference type="NCBI Taxonomy" id="438744"/>
    <lineage>
        <taxon>Bacteria</taxon>
        <taxon>Pseudomonadati</taxon>
        <taxon>Pseudomonadota</taxon>
        <taxon>Gammaproteobacteria</taxon>
        <taxon>Oceanospirillales</taxon>
        <taxon>Halomonadaceae</taxon>
        <taxon>Halomonas</taxon>
    </lineage>
</organism>
<evidence type="ECO:0000313" key="9">
    <source>
        <dbReference type="Proteomes" id="UP000184248"/>
    </source>
</evidence>
<comment type="similarity">
    <text evidence="2">Belongs to the DoxX family.</text>
</comment>
<dbReference type="Pfam" id="PF07681">
    <property type="entry name" value="DoxX"/>
    <property type="match status" value="1"/>
</dbReference>
<dbReference type="RefSeq" id="WP_082920001.1">
    <property type="nucleotide sequence ID" value="NZ_BDEO01000007.1"/>
</dbReference>
<reference evidence="9" key="1">
    <citation type="submission" date="2016-11" db="EMBL/GenBank/DDBJ databases">
        <authorList>
            <person name="Varghese N."/>
            <person name="Submissions S."/>
        </authorList>
    </citation>
    <scope>NUCLEOTIDE SEQUENCE [LARGE SCALE GENOMIC DNA]</scope>
    <source>
        <strain evidence="9">ALO Sharm</strain>
    </source>
</reference>
<keyword evidence="3" id="KW-1003">Cell membrane</keyword>
<protein>
    <submittedName>
        <fullName evidence="8">Putative oxidoreductase</fullName>
    </submittedName>
</protein>
<accession>A0A1M6RBU7</accession>
<dbReference type="PANTHER" id="PTHR33452">
    <property type="entry name" value="OXIDOREDUCTASE CATD-RELATED"/>
    <property type="match status" value="1"/>
</dbReference>
<comment type="subcellular location">
    <subcellularLocation>
        <location evidence="1">Cell membrane</location>
        <topology evidence="1">Multi-pass membrane protein</topology>
    </subcellularLocation>
</comment>
<evidence type="ECO:0000256" key="1">
    <source>
        <dbReference type="ARBA" id="ARBA00004651"/>
    </source>
</evidence>
<evidence type="ECO:0000256" key="4">
    <source>
        <dbReference type="ARBA" id="ARBA00022692"/>
    </source>
</evidence>
<feature type="transmembrane region" description="Helical" evidence="7">
    <location>
        <begin position="27"/>
        <end position="46"/>
    </location>
</feature>
<feature type="transmembrane region" description="Helical" evidence="7">
    <location>
        <begin position="98"/>
        <end position="115"/>
    </location>
</feature>
<evidence type="ECO:0000256" key="7">
    <source>
        <dbReference type="SAM" id="Phobius"/>
    </source>
</evidence>
<dbReference type="GO" id="GO:0005886">
    <property type="term" value="C:plasma membrane"/>
    <property type="evidence" value="ECO:0007669"/>
    <property type="project" value="UniProtKB-SubCell"/>
</dbReference>
<keyword evidence="4 7" id="KW-0812">Transmembrane</keyword>
<dbReference type="OrthoDB" id="121744at2"/>
<dbReference type="InterPro" id="IPR032808">
    <property type="entry name" value="DoxX"/>
</dbReference>
<proteinExistence type="inferred from homology"/>
<dbReference type="Proteomes" id="UP000184248">
    <property type="component" value="Unassembled WGS sequence"/>
</dbReference>
<keyword evidence="9" id="KW-1185">Reference proteome</keyword>
<evidence type="ECO:0000256" key="5">
    <source>
        <dbReference type="ARBA" id="ARBA00022989"/>
    </source>
</evidence>
<evidence type="ECO:0000313" key="8">
    <source>
        <dbReference type="EMBL" id="SHK29933.1"/>
    </source>
</evidence>
<dbReference type="PANTHER" id="PTHR33452:SF1">
    <property type="entry name" value="INNER MEMBRANE PROTEIN YPHA-RELATED"/>
    <property type="match status" value="1"/>
</dbReference>
<name>A0A1M6RBU7_9GAMM</name>
<keyword evidence="6 7" id="KW-0472">Membrane</keyword>
<gene>
    <name evidence="8" type="ORF">SAMN05192556_102273</name>
</gene>
<sequence length="157" mass="17483">MTSPLLKPLRGYYHHLVPWLDRRSLDAVLLLMRVVLGSVFFLSALTKVDASGITQSTFFLFENEYDLPLIPPALAAYLATLAEFSLSLALWGGLATRLAATGLLFMTLVIQTFVYPDAWITHGLWAGSLLTLILRGPGRLSLDWLVNAWLTEAAHRR</sequence>
<dbReference type="InterPro" id="IPR051907">
    <property type="entry name" value="DoxX-like_oxidoreductase"/>
</dbReference>
<evidence type="ECO:0000256" key="2">
    <source>
        <dbReference type="ARBA" id="ARBA00006679"/>
    </source>
</evidence>
<evidence type="ECO:0000256" key="3">
    <source>
        <dbReference type="ARBA" id="ARBA00022475"/>
    </source>
</evidence>